<evidence type="ECO:0008006" key="19">
    <source>
        <dbReference type="Google" id="ProtNLM"/>
    </source>
</evidence>
<dbReference type="Pfam" id="PF02302">
    <property type="entry name" value="PTS_IIB"/>
    <property type="match status" value="1"/>
</dbReference>
<comment type="subcellular location">
    <subcellularLocation>
        <location evidence="1">Cell inner membrane</location>
        <topology evidence="1">Multi-pass membrane protein</topology>
    </subcellularLocation>
</comment>
<feature type="transmembrane region" description="Helical" evidence="13">
    <location>
        <begin position="615"/>
        <end position="639"/>
    </location>
</feature>
<evidence type="ECO:0000256" key="6">
    <source>
        <dbReference type="ARBA" id="ARBA00022679"/>
    </source>
</evidence>
<evidence type="ECO:0000256" key="4">
    <source>
        <dbReference type="ARBA" id="ARBA00022553"/>
    </source>
</evidence>
<dbReference type="PANTHER" id="PTHR30505:SF0">
    <property type="entry name" value="FRUCTOSE-LIKE PTS SYSTEM EIIBC COMPONENT-RELATED"/>
    <property type="match status" value="1"/>
</dbReference>
<dbReference type="PROSITE" id="PS51104">
    <property type="entry name" value="PTS_EIIC_TYPE_2"/>
    <property type="match status" value="1"/>
</dbReference>
<feature type="transmembrane region" description="Helical" evidence="13">
    <location>
        <begin position="425"/>
        <end position="448"/>
    </location>
</feature>
<keyword evidence="11 13" id="KW-0472">Membrane</keyword>
<dbReference type="GO" id="GO:0009401">
    <property type="term" value="P:phosphoenolpyruvate-dependent sugar phosphotransferase system"/>
    <property type="evidence" value="ECO:0007669"/>
    <property type="project" value="UniProtKB-KW"/>
</dbReference>
<evidence type="ECO:0000256" key="1">
    <source>
        <dbReference type="ARBA" id="ARBA00004429"/>
    </source>
</evidence>
<feature type="transmembrane region" description="Helical" evidence="13">
    <location>
        <begin position="506"/>
        <end position="527"/>
    </location>
</feature>
<evidence type="ECO:0000256" key="12">
    <source>
        <dbReference type="SAM" id="MobiDB-lite"/>
    </source>
</evidence>
<dbReference type="PROSITE" id="PS51094">
    <property type="entry name" value="PTS_EIIA_TYPE_2"/>
    <property type="match status" value="1"/>
</dbReference>
<evidence type="ECO:0000256" key="13">
    <source>
        <dbReference type="SAM" id="Phobius"/>
    </source>
</evidence>
<dbReference type="Gene3D" id="3.40.50.2300">
    <property type="match status" value="1"/>
</dbReference>
<dbReference type="CDD" id="cd05569">
    <property type="entry name" value="PTS_IIB_fructose"/>
    <property type="match status" value="1"/>
</dbReference>
<dbReference type="InterPro" id="IPR006327">
    <property type="entry name" value="PTS_IIC_fruc"/>
</dbReference>
<dbReference type="AlphaFoldDB" id="A0A4V2NHY8"/>
<dbReference type="InterPro" id="IPR013014">
    <property type="entry name" value="PTS_EIIC_2"/>
</dbReference>
<dbReference type="InterPro" id="IPR016152">
    <property type="entry name" value="PTrfase/Anion_transptr"/>
</dbReference>
<dbReference type="EMBL" id="PSZP01000028">
    <property type="protein sequence ID" value="TCG10648.1"/>
    <property type="molecule type" value="Genomic_DNA"/>
</dbReference>
<name>A0A4V2NHY8_9MOLU</name>
<accession>A0A4V2NHY8</accession>
<reference evidence="17 18" key="1">
    <citation type="submission" date="2018-02" db="EMBL/GenBank/DDBJ databases">
        <title>Mycoplasma marinum and Mycoplasma todarodis sp. nov., moderately halophilic and psychrotolerant mycoplasmas isolated from cephalopods.</title>
        <authorList>
            <person name="Viver T."/>
        </authorList>
    </citation>
    <scope>NUCLEOTIDE SEQUENCE [LARGE SCALE GENOMIC DNA]</scope>
    <source>
        <strain evidence="17 18">5H</strain>
    </source>
</reference>
<feature type="domain" description="PTS EIIC type-2" evidence="16">
    <location>
        <begin position="278"/>
        <end position="642"/>
    </location>
</feature>
<dbReference type="GO" id="GO:0022877">
    <property type="term" value="F:protein-N(PI)-phosphohistidine-fructose phosphotransferase system transporter activity"/>
    <property type="evidence" value="ECO:0007669"/>
    <property type="project" value="InterPro"/>
</dbReference>
<evidence type="ECO:0000313" key="18">
    <source>
        <dbReference type="Proteomes" id="UP000291072"/>
    </source>
</evidence>
<feature type="transmembrane region" description="Helical" evidence="13">
    <location>
        <begin position="326"/>
        <end position="348"/>
    </location>
</feature>
<evidence type="ECO:0000256" key="10">
    <source>
        <dbReference type="ARBA" id="ARBA00022989"/>
    </source>
</evidence>
<dbReference type="SUPFAM" id="SSF55804">
    <property type="entry name" value="Phoshotransferase/anion transport protein"/>
    <property type="match status" value="1"/>
</dbReference>
<keyword evidence="9" id="KW-0418">Kinase</keyword>
<dbReference type="SUPFAM" id="SSF52794">
    <property type="entry name" value="PTS system IIB component-like"/>
    <property type="match status" value="1"/>
</dbReference>
<sequence>MKFKILKTSFETRDQVLEAITKDALKQGYVSSDEKVLEAFLSREKEGTTGFEAGISMPHARVEEIKETVIYIARNSKGVDWPSLDGEMTTCAIAMLVEGGDNAGDEHMQILSKVASALMHEENIDIFKKGTLAKIKGLFKEEKKVETKTEGKVDKYDFVCISTCPTGVAHTNMAAEAMEKYALENNLSVKVERQGATGPVNQLTKEDIEKADYVVVASSRLADGLDRFDGKKVFHCKVVEPIRSTEKVFNKARKEAKVQKESRKSTAKKAMGSGGASPMQALMNGISYMIPFVVAGGILIALSLGFGGTVVNGKGLQVAPHTFWDALLNVGVGGFKLMIPILAGFIASAIAGRSAFAPAMIVSFVVGNSGDQLFDWKAMEFGVTGGQLGFLGAIAVGFFVGYFVKLWQKTIGMKMPKVLKPVEPIIFIPLLITFLTWLVFSFFIYVPIYWLSRGLNEGVTILIKHDLLFLAALILGAMIGFDMGGPVNKIAFLLGGAMIVQGKPEVMGAVAAAIAVPPLGMGLAVVLGKLFRNKQWDEQDKGNATSAILMSIVGITEGAIPFAVKYPKQAIAANMIGSAIGAAVAALFMITDNAQHGGPIVYIVGAIGKGGVTNYVWGLFFLLSILIGGITTAVLMNIFMKYNLGKPFQFIWGKISKNKKTKTIQKVS</sequence>
<keyword evidence="3" id="KW-1003">Cell membrane</keyword>
<evidence type="ECO:0000256" key="9">
    <source>
        <dbReference type="ARBA" id="ARBA00022777"/>
    </source>
</evidence>
<feature type="transmembrane region" description="Helical" evidence="13">
    <location>
        <begin position="468"/>
        <end position="494"/>
    </location>
</feature>
<dbReference type="InterPro" id="IPR036095">
    <property type="entry name" value="PTS_EIIB-like_sf"/>
</dbReference>
<keyword evidence="5" id="KW-0762">Sugar transport</keyword>
<protein>
    <recommendedName>
        <fullName evidence="19">PTS fructose transporter subunit IIABC</fullName>
    </recommendedName>
</protein>
<evidence type="ECO:0000259" key="16">
    <source>
        <dbReference type="PROSITE" id="PS51104"/>
    </source>
</evidence>
<feature type="transmembrane region" description="Helical" evidence="13">
    <location>
        <begin position="286"/>
        <end position="306"/>
    </location>
</feature>
<gene>
    <name evidence="17" type="ORF">C4B25_03370</name>
</gene>
<keyword evidence="6" id="KW-0808">Transferase</keyword>
<keyword evidence="10 13" id="KW-1133">Transmembrane helix</keyword>
<dbReference type="GO" id="GO:0090563">
    <property type="term" value="F:protein-phosphocysteine-sugar phosphotransferase activity"/>
    <property type="evidence" value="ECO:0007669"/>
    <property type="project" value="TreeGrafter"/>
</dbReference>
<evidence type="ECO:0000313" key="17">
    <source>
        <dbReference type="EMBL" id="TCG10648.1"/>
    </source>
</evidence>
<dbReference type="CDD" id="cd00211">
    <property type="entry name" value="PTS_IIA_fru"/>
    <property type="match status" value="1"/>
</dbReference>
<comment type="caution">
    <text evidence="17">The sequence shown here is derived from an EMBL/GenBank/DDBJ whole genome shotgun (WGS) entry which is preliminary data.</text>
</comment>
<proteinExistence type="predicted"/>
<dbReference type="NCBIfam" id="TIGR01427">
    <property type="entry name" value="PTS_IIC_fructo"/>
    <property type="match status" value="1"/>
</dbReference>
<feature type="transmembrane region" description="Helical" evidence="13">
    <location>
        <begin position="571"/>
        <end position="590"/>
    </location>
</feature>
<keyword evidence="4" id="KW-0597">Phosphoprotein</keyword>
<keyword evidence="7" id="KW-0598">Phosphotransferase system</keyword>
<evidence type="ECO:0000256" key="8">
    <source>
        <dbReference type="ARBA" id="ARBA00022692"/>
    </source>
</evidence>
<feature type="domain" description="PTS EIIB type-2" evidence="15">
    <location>
        <begin position="158"/>
        <end position="254"/>
    </location>
</feature>
<dbReference type="Pfam" id="PF00359">
    <property type="entry name" value="PTS_EIIA_2"/>
    <property type="match status" value="1"/>
</dbReference>
<feature type="transmembrane region" description="Helical" evidence="13">
    <location>
        <begin position="386"/>
        <end position="404"/>
    </location>
</feature>
<feature type="compositionally biased region" description="Basic and acidic residues" evidence="12">
    <location>
        <begin position="255"/>
        <end position="264"/>
    </location>
</feature>
<evidence type="ECO:0000259" key="14">
    <source>
        <dbReference type="PROSITE" id="PS51094"/>
    </source>
</evidence>
<dbReference type="NCBIfam" id="TIGR00829">
    <property type="entry name" value="FRU"/>
    <property type="match status" value="1"/>
</dbReference>
<dbReference type="InterPro" id="IPR002178">
    <property type="entry name" value="PTS_EIIA_type-2_dom"/>
</dbReference>
<dbReference type="GO" id="GO:0016301">
    <property type="term" value="F:kinase activity"/>
    <property type="evidence" value="ECO:0007669"/>
    <property type="project" value="UniProtKB-KW"/>
</dbReference>
<dbReference type="Proteomes" id="UP000291072">
    <property type="component" value="Unassembled WGS sequence"/>
</dbReference>
<dbReference type="Pfam" id="PF02378">
    <property type="entry name" value="PTS_EIIC"/>
    <property type="match status" value="1"/>
</dbReference>
<evidence type="ECO:0000256" key="5">
    <source>
        <dbReference type="ARBA" id="ARBA00022597"/>
    </source>
</evidence>
<dbReference type="InterPro" id="IPR003501">
    <property type="entry name" value="PTS_EIIB_2/3"/>
</dbReference>
<feature type="region of interest" description="Disordered" evidence="12">
    <location>
        <begin position="255"/>
        <end position="275"/>
    </location>
</feature>
<dbReference type="InterPro" id="IPR003353">
    <property type="entry name" value="PTS_IIB_fruc"/>
</dbReference>
<dbReference type="InterPro" id="IPR050864">
    <property type="entry name" value="Bacterial_PTS_Sugar_Transport"/>
</dbReference>
<dbReference type="OrthoDB" id="9782569at2"/>
<evidence type="ECO:0000256" key="2">
    <source>
        <dbReference type="ARBA" id="ARBA00022448"/>
    </source>
</evidence>
<dbReference type="PANTHER" id="PTHR30505">
    <property type="entry name" value="FRUCTOSE-LIKE PERMEASE"/>
    <property type="match status" value="1"/>
</dbReference>
<keyword evidence="18" id="KW-1185">Reference proteome</keyword>
<dbReference type="GO" id="GO:0005886">
    <property type="term" value="C:plasma membrane"/>
    <property type="evidence" value="ECO:0007669"/>
    <property type="project" value="UniProtKB-SubCell"/>
</dbReference>
<dbReference type="Gene3D" id="3.40.930.10">
    <property type="entry name" value="Mannitol-specific EII, Chain A"/>
    <property type="match status" value="1"/>
</dbReference>
<dbReference type="PROSITE" id="PS51099">
    <property type="entry name" value="PTS_EIIB_TYPE_2"/>
    <property type="match status" value="1"/>
</dbReference>
<evidence type="ECO:0000259" key="15">
    <source>
        <dbReference type="PROSITE" id="PS51099"/>
    </source>
</evidence>
<dbReference type="InterPro" id="IPR003352">
    <property type="entry name" value="PTS_EIIC"/>
</dbReference>
<evidence type="ECO:0000256" key="11">
    <source>
        <dbReference type="ARBA" id="ARBA00023136"/>
    </source>
</evidence>
<dbReference type="RefSeq" id="WP_131613636.1">
    <property type="nucleotide sequence ID" value="NZ_PSZP01000028.1"/>
</dbReference>
<dbReference type="GO" id="GO:0005351">
    <property type="term" value="F:carbohydrate:proton symporter activity"/>
    <property type="evidence" value="ECO:0007669"/>
    <property type="project" value="InterPro"/>
</dbReference>
<keyword evidence="8 13" id="KW-0812">Transmembrane</keyword>
<organism evidence="17 18">
    <name type="scientific">Mycoplasma todarodis</name>
    <dbReference type="NCBI Taxonomy" id="1937191"/>
    <lineage>
        <taxon>Bacteria</taxon>
        <taxon>Bacillati</taxon>
        <taxon>Mycoplasmatota</taxon>
        <taxon>Mollicutes</taxon>
        <taxon>Mycoplasmataceae</taxon>
        <taxon>Mycoplasma</taxon>
    </lineage>
</organism>
<feature type="domain" description="PTS EIIA type-2" evidence="14">
    <location>
        <begin position="1"/>
        <end position="142"/>
    </location>
</feature>
<evidence type="ECO:0000256" key="7">
    <source>
        <dbReference type="ARBA" id="ARBA00022683"/>
    </source>
</evidence>
<keyword evidence="2" id="KW-0813">Transport</keyword>
<dbReference type="InterPro" id="IPR013011">
    <property type="entry name" value="PTS_EIIB_2"/>
</dbReference>
<evidence type="ECO:0000256" key="3">
    <source>
        <dbReference type="ARBA" id="ARBA00022475"/>
    </source>
</evidence>